<keyword evidence="6" id="KW-1185">Reference proteome</keyword>
<dbReference type="AlphaFoldDB" id="A0A843X0X3"/>
<comment type="caution">
    <text evidence="5">The sequence shown here is derived from an EMBL/GenBank/DDBJ whole genome shotgun (WGS) entry which is preliminary data.</text>
</comment>
<dbReference type="InterPro" id="IPR051274">
    <property type="entry name" value="3-5_Exoribonuclease"/>
</dbReference>
<keyword evidence="3" id="KW-0269">Exonuclease</keyword>
<evidence type="ECO:0000313" key="5">
    <source>
        <dbReference type="EMBL" id="MQM14527.1"/>
    </source>
</evidence>
<dbReference type="EMBL" id="NMUH01006128">
    <property type="protein sequence ID" value="MQM14527.1"/>
    <property type="molecule type" value="Genomic_DNA"/>
</dbReference>
<dbReference type="Gene3D" id="3.30.420.10">
    <property type="entry name" value="Ribonuclease H-like superfamily/Ribonuclease H"/>
    <property type="match status" value="1"/>
</dbReference>
<evidence type="ECO:0000256" key="1">
    <source>
        <dbReference type="ARBA" id="ARBA00022722"/>
    </source>
</evidence>
<dbReference type="InterPro" id="IPR013520">
    <property type="entry name" value="Ribonucl_H"/>
</dbReference>
<dbReference type="CDD" id="cd06133">
    <property type="entry name" value="ERI-1_3'hExo_like"/>
    <property type="match status" value="1"/>
</dbReference>
<dbReference type="InterPro" id="IPR012337">
    <property type="entry name" value="RNaseH-like_sf"/>
</dbReference>
<dbReference type="Pfam" id="PF00929">
    <property type="entry name" value="RNase_T"/>
    <property type="match status" value="1"/>
</dbReference>
<accession>A0A843X0X3</accession>
<dbReference type="InterPro" id="IPR036397">
    <property type="entry name" value="RNaseH_sf"/>
</dbReference>
<gene>
    <name evidence="5" type="ORF">Taro_047460</name>
</gene>
<protein>
    <recommendedName>
        <fullName evidence="4">Exonuclease domain-containing protein</fullName>
    </recommendedName>
</protein>
<evidence type="ECO:0000256" key="3">
    <source>
        <dbReference type="ARBA" id="ARBA00022839"/>
    </source>
</evidence>
<dbReference type="GO" id="GO:0003676">
    <property type="term" value="F:nucleic acid binding"/>
    <property type="evidence" value="ECO:0007669"/>
    <property type="project" value="InterPro"/>
</dbReference>
<dbReference type="OrthoDB" id="448399at2759"/>
<organism evidence="5 6">
    <name type="scientific">Colocasia esculenta</name>
    <name type="common">Wild taro</name>
    <name type="synonym">Arum esculentum</name>
    <dbReference type="NCBI Taxonomy" id="4460"/>
    <lineage>
        <taxon>Eukaryota</taxon>
        <taxon>Viridiplantae</taxon>
        <taxon>Streptophyta</taxon>
        <taxon>Embryophyta</taxon>
        <taxon>Tracheophyta</taxon>
        <taxon>Spermatophyta</taxon>
        <taxon>Magnoliopsida</taxon>
        <taxon>Liliopsida</taxon>
        <taxon>Araceae</taxon>
        <taxon>Aroideae</taxon>
        <taxon>Colocasieae</taxon>
        <taxon>Colocasia</taxon>
    </lineage>
</organism>
<feature type="domain" description="Exonuclease" evidence="4">
    <location>
        <begin position="311"/>
        <end position="376"/>
    </location>
</feature>
<dbReference type="SUPFAM" id="SSF53098">
    <property type="entry name" value="Ribonuclease H-like"/>
    <property type="match status" value="1"/>
</dbReference>
<evidence type="ECO:0000259" key="4">
    <source>
        <dbReference type="Pfam" id="PF00929"/>
    </source>
</evidence>
<evidence type="ECO:0000313" key="6">
    <source>
        <dbReference type="Proteomes" id="UP000652761"/>
    </source>
</evidence>
<keyword evidence="2" id="KW-0378">Hydrolase</keyword>
<reference evidence="5" key="1">
    <citation type="submission" date="2017-07" db="EMBL/GenBank/DDBJ databases">
        <title>Taro Niue Genome Assembly and Annotation.</title>
        <authorList>
            <person name="Atibalentja N."/>
            <person name="Keating K."/>
            <person name="Fields C.J."/>
        </authorList>
    </citation>
    <scope>NUCLEOTIDE SEQUENCE</scope>
    <source>
        <strain evidence="5">Niue_2</strain>
        <tissue evidence="5">Leaf</tissue>
    </source>
</reference>
<name>A0A843X0X3_COLES</name>
<keyword evidence="1" id="KW-0540">Nuclease</keyword>
<evidence type="ECO:0000256" key="2">
    <source>
        <dbReference type="ARBA" id="ARBA00022801"/>
    </source>
</evidence>
<dbReference type="PANTHER" id="PTHR23044">
    <property type="entry name" value="3'-5' EXONUCLEASE ERI1-RELATED"/>
    <property type="match status" value="1"/>
</dbReference>
<sequence>MCPPHHTRQQYFLIRASSGVHSNIPTPPCRLKALSLGQTGGERLSLRQPSCSAREGGGARDPITLAPRPPSLLHVHISVVVRQMLRKEAPRDLIFGGLYFLVLLVSAKRYCLWNIGHLDTEMSGDLGSSFFLLFDMGLKSSIGSHRMGKNGLYTLEDNLKAVQHMLRAVEAMQRDHEACLGCFKKKAFQYIAQEAQDNVKPIERLPELKCAMNVQRGIVESENALKNENPLPLREDYNRPFYQQDFSMWSAFHPEFQKVDQSHWATVENHFYPVHQEYQFPVENRIQYVPFRMYSPVYPQEYHHQEFQYFVVVDFEATCDKEKNPHPQEIIEFPSVLVNSITGQLEASFQTYVRPAYHQHLTDFCKELTGIQQIQVLRCASF</sequence>
<dbReference type="Proteomes" id="UP000652761">
    <property type="component" value="Unassembled WGS sequence"/>
</dbReference>
<proteinExistence type="predicted"/>
<dbReference type="InterPro" id="IPR047201">
    <property type="entry name" value="ERI-1_3'hExo-like"/>
</dbReference>
<dbReference type="PANTHER" id="PTHR23044:SF61">
    <property type="entry name" value="3'-5' EXORIBONUCLEASE 1-RELATED"/>
    <property type="match status" value="1"/>
</dbReference>
<dbReference type="GO" id="GO:0000175">
    <property type="term" value="F:3'-5'-RNA exonuclease activity"/>
    <property type="evidence" value="ECO:0007669"/>
    <property type="project" value="InterPro"/>
</dbReference>